<keyword evidence="7" id="KW-0695">RNA-directed DNA polymerase</keyword>
<comment type="caution">
    <text evidence="10">The sequence shown here is derived from an EMBL/GenBank/DDBJ whole genome shotgun (WGS) entry which is preliminary data.</text>
</comment>
<dbReference type="PROSITE" id="PS50994">
    <property type="entry name" value="INTEGRASE"/>
    <property type="match status" value="1"/>
</dbReference>
<dbReference type="Gene3D" id="3.30.420.10">
    <property type="entry name" value="Ribonuclease H-like superfamily/Ribonuclease H"/>
    <property type="match status" value="1"/>
</dbReference>
<dbReference type="OrthoDB" id="5832112at2759"/>
<dbReference type="AlphaFoldDB" id="A0A0V0TFL0"/>
<evidence type="ECO:0000256" key="7">
    <source>
        <dbReference type="ARBA" id="ARBA00022918"/>
    </source>
</evidence>
<keyword evidence="4" id="KW-0540">Nuclease</keyword>
<evidence type="ECO:0000256" key="5">
    <source>
        <dbReference type="ARBA" id="ARBA00022759"/>
    </source>
</evidence>
<dbReference type="EC" id="2.7.7.49" evidence="1"/>
<dbReference type="InterPro" id="IPR043128">
    <property type="entry name" value="Rev_trsase/Diguanyl_cyclase"/>
</dbReference>
<dbReference type="Pfam" id="PF00665">
    <property type="entry name" value="rve"/>
    <property type="match status" value="1"/>
</dbReference>
<feature type="region of interest" description="Disordered" evidence="8">
    <location>
        <begin position="690"/>
        <end position="712"/>
    </location>
</feature>
<evidence type="ECO:0000313" key="11">
    <source>
        <dbReference type="Proteomes" id="UP000055048"/>
    </source>
</evidence>
<proteinExistence type="predicted"/>
<gene>
    <name evidence="10" type="primary">TY3B-G</name>
    <name evidence="10" type="ORF">T05_4266</name>
</gene>
<evidence type="ECO:0000256" key="3">
    <source>
        <dbReference type="ARBA" id="ARBA00022695"/>
    </source>
</evidence>
<organism evidence="10 11">
    <name type="scientific">Trichinella murrelli</name>
    <dbReference type="NCBI Taxonomy" id="144512"/>
    <lineage>
        <taxon>Eukaryota</taxon>
        <taxon>Metazoa</taxon>
        <taxon>Ecdysozoa</taxon>
        <taxon>Nematoda</taxon>
        <taxon>Enoplea</taxon>
        <taxon>Dorylaimia</taxon>
        <taxon>Trichinellida</taxon>
        <taxon>Trichinellidae</taxon>
        <taxon>Trichinella</taxon>
    </lineage>
</organism>
<dbReference type="InterPro" id="IPR054465">
    <property type="entry name" value="Integrase_p58-like_C"/>
</dbReference>
<dbReference type="CDD" id="cd09274">
    <property type="entry name" value="RNase_HI_RT_Ty3"/>
    <property type="match status" value="1"/>
</dbReference>
<keyword evidence="6" id="KW-0378">Hydrolase</keyword>
<sequence>MLSVGRDVTITSPLFGCSKQLSRLQSVGLKIKPEKCQLMRQSVHYLGYIVTQHGVGTDPEKTAAVQEWPTPRCVREVRQFLGLASYYRRFVRNFAGVANPLHALTKKGEKWRWGPKEEEAFARLKDALVSPPILCHPDFDRTFLVDVDASEDAIGAVLSQQGEQGPPGVVAYASRSLSRAERSYCATRKEMLALVWATHHFRPYLYGRKFTARTDHNSLKWLRNFREPEGQVARWLEKLAEFDFEVVHRPGKKHQNADALSRRACRQCGSGDDSSNVHVAAMELDSASPVERWQREDAECMQSLDEESVEPARQDSPARGDYMSNVGDPRHRRLQVVAGHSEAEHPGNPEDHPQPTNGGPFRRGKTLAKVRQRYYWPQQREDVEDWCRACQTCAARAIPTRKLQAPMQLQPVSHPFQRVAMDLVGPLEETQSGNRYILVVCDYFSKWPEAFPLPNAEARTVATALVNGVFCRYGAPETLHSDQGRNFESELVKEVCQLFGVTKTRATAYHPQSDGLVERMNRTLLDMLAKASIDHPEDWDVYLDRTLLAYRTSVHCTTGATPSRVLFGRELRLPVDLMYGVPTDAQVRSAGEYVQHLRRDLERVYEVVRKKAGREQRRQKAWKDRKAYGPVYEPGDQVWMQLPTKTKLGAYWDGPYQVQRKLDWNTYRVEKVGGGRERLVVHFDRLNPYHATSEGEGAQGRQRERRKTRRPAWLRDFIQTQEVSTGRALHEGESGAADMDRANEIFPAENEEEEN</sequence>
<dbReference type="FunFam" id="3.30.70.270:FF:000020">
    <property type="entry name" value="Transposon Tf2-6 polyprotein-like Protein"/>
    <property type="match status" value="1"/>
</dbReference>
<keyword evidence="5" id="KW-0255">Endonuclease</keyword>
<dbReference type="FunFam" id="3.10.20.370:FF:000001">
    <property type="entry name" value="Retrovirus-related Pol polyprotein from transposon 17.6-like protein"/>
    <property type="match status" value="1"/>
</dbReference>
<dbReference type="GO" id="GO:0004519">
    <property type="term" value="F:endonuclease activity"/>
    <property type="evidence" value="ECO:0007669"/>
    <property type="project" value="UniProtKB-KW"/>
</dbReference>
<feature type="compositionally biased region" description="Basic and acidic residues" evidence="8">
    <location>
        <begin position="728"/>
        <end position="743"/>
    </location>
</feature>
<dbReference type="InterPro" id="IPR001584">
    <property type="entry name" value="Integrase_cat-core"/>
</dbReference>
<evidence type="ECO:0000256" key="2">
    <source>
        <dbReference type="ARBA" id="ARBA00022679"/>
    </source>
</evidence>
<dbReference type="PANTHER" id="PTHR37984">
    <property type="entry name" value="PROTEIN CBG26694"/>
    <property type="match status" value="1"/>
</dbReference>
<dbReference type="InterPro" id="IPR036397">
    <property type="entry name" value="RNaseH_sf"/>
</dbReference>
<dbReference type="Pfam" id="PF22938">
    <property type="entry name" value="Integrase_p58_C"/>
    <property type="match status" value="1"/>
</dbReference>
<dbReference type="InterPro" id="IPR050951">
    <property type="entry name" value="Retrovirus_Pol_polyprotein"/>
</dbReference>
<feature type="region of interest" description="Disordered" evidence="8">
    <location>
        <begin position="724"/>
        <end position="755"/>
    </location>
</feature>
<feature type="compositionally biased region" description="Basic and acidic residues" evidence="8">
    <location>
        <begin position="341"/>
        <end position="353"/>
    </location>
</feature>
<dbReference type="Proteomes" id="UP000055048">
    <property type="component" value="Unassembled WGS sequence"/>
</dbReference>
<dbReference type="EMBL" id="JYDJ01000294">
    <property type="protein sequence ID" value="KRX37802.1"/>
    <property type="molecule type" value="Genomic_DNA"/>
</dbReference>
<dbReference type="GO" id="GO:0016787">
    <property type="term" value="F:hydrolase activity"/>
    <property type="evidence" value="ECO:0007669"/>
    <property type="project" value="UniProtKB-KW"/>
</dbReference>
<feature type="domain" description="Integrase catalytic" evidence="9">
    <location>
        <begin position="407"/>
        <end position="570"/>
    </location>
</feature>
<keyword evidence="11" id="KW-1185">Reference proteome</keyword>
<dbReference type="InterPro" id="IPR043502">
    <property type="entry name" value="DNA/RNA_pol_sf"/>
</dbReference>
<dbReference type="FunFam" id="3.30.420.10:FF:000032">
    <property type="entry name" value="Retrovirus-related Pol polyprotein from transposon 297-like Protein"/>
    <property type="match status" value="1"/>
</dbReference>
<evidence type="ECO:0000256" key="4">
    <source>
        <dbReference type="ARBA" id="ARBA00022722"/>
    </source>
</evidence>
<feature type="region of interest" description="Disordered" evidence="8">
    <location>
        <begin position="299"/>
        <end position="327"/>
    </location>
</feature>
<dbReference type="Pfam" id="PF17921">
    <property type="entry name" value="Integrase_H2C2"/>
    <property type="match status" value="1"/>
</dbReference>
<dbReference type="PANTHER" id="PTHR37984:SF5">
    <property type="entry name" value="PROTEIN NYNRIN-LIKE"/>
    <property type="match status" value="1"/>
</dbReference>
<dbReference type="Pfam" id="PF17917">
    <property type="entry name" value="RT_RNaseH"/>
    <property type="match status" value="1"/>
</dbReference>
<accession>A0A0V0TFL0</accession>
<dbReference type="InterPro" id="IPR041373">
    <property type="entry name" value="RT_RNaseH"/>
</dbReference>
<dbReference type="STRING" id="144512.A0A0V0TFL0"/>
<dbReference type="InterPro" id="IPR012337">
    <property type="entry name" value="RNaseH-like_sf"/>
</dbReference>
<keyword evidence="2" id="KW-0808">Transferase</keyword>
<dbReference type="GO" id="GO:0003676">
    <property type="term" value="F:nucleic acid binding"/>
    <property type="evidence" value="ECO:0007669"/>
    <property type="project" value="InterPro"/>
</dbReference>
<dbReference type="GO" id="GO:0042575">
    <property type="term" value="C:DNA polymerase complex"/>
    <property type="evidence" value="ECO:0007669"/>
    <property type="project" value="UniProtKB-ARBA"/>
</dbReference>
<dbReference type="Gene3D" id="1.10.340.70">
    <property type="match status" value="1"/>
</dbReference>
<dbReference type="GO" id="GO:0015074">
    <property type="term" value="P:DNA integration"/>
    <property type="evidence" value="ECO:0007669"/>
    <property type="project" value="InterPro"/>
</dbReference>
<protein>
    <recommendedName>
        <fullName evidence="1">RNA-directed DNA polymerase</fullName>
        <ecNumber evidence="1">2.7.7.49</ecNumber>
    </recommendedName>
</protein>
<dbReference type="SUPFAM" id="SSF53098">
    <property type="entry name" value="Ribonuclease H-like"/>
    <property type="match status" value="1"/>
</dbReference>
<dbReference type="Gene3D" id="3.30.70.270">
    <property type="match status" value="2"/>
</dbReference>
<dbReference type="GO" id="GO:0003964">
    <property type="term" value="F:RNA-directed DNA polymerase activity"/>
    <property type="evidence" value="ECO:0007669"/>
    <property type="project" value="UniProtKB-KW"/>
</dbReference>
<dbReference type="Gene3D" id="3.10.20.370">
    <property type="match status" value="1"/>
</dbReference>
<evidence type="ECO:0000259" key="9">
    <source>
        <dbReference type="PROSITE" id="PS50994"/>
    </source>
</evidence>
<evidence type="ECO:0000256" key="1">
    <source>
        <dbReference type="ARBA" id="ARBA00012493"/>
    </source>
</evidence>
<dbReference type="SUPFAM" id="SSF56672">
    <property type="entry name" value="DNA/RNA polymerases"/>
    <property type="match status" value="1"/>
</dbReference>
<feature type="compositionally biased region" description="Basic residues" evidence="8">
    <location>
        <begin position="703"/>
        <end position="712"/>
    </location>
</feature>
<name>A0A0V0TFL0_9BILA</name>
<evidence type="ECO:0000313" key="10">
    <source>
        <dbReference type="EMBL" id="KRX37802.1"/>
    </source>
</evidence>
<feature type="region of interest" description="Disordered" evidence="8">
    <location>
        <begin position="340"/>
        <end position="363"/>
    </location>
</feature>
<keyword evidence="3" id="KW-0548">Nucleotidyltransferase</keyword>
<reference evidence="10 11" key="1">
    <citation type="submission" date="2015-01" db="EMBL/GenBank/DDBJ databases">
        <title>Evolution of Trichinella species and genotypes.</title>
        <authorList>
            <person name="Korhonen P.K."/>
            <person name="Edoardo P."/>
            <person name="Giuseppe L.R."/>
            <person name="Gasser R.B."/>
        </authorList>
    </citation>
    <scope>NUCLEOTIDE SEQUENCE [LARGE SCALE GENOMIC DNA]</scope>
    <source>
        <strain evidence="10">ISS417</strain>
    </source>
</reference>
<dbReference type="InterPro" id="IPR041588">
    <property type="entry name" value="Integrase_H2C2"/>
</dbReference>
<evidence type="ECO:0000256" key="8">
    <source>
        <dbReference type="SAM" id="MobiDB-lite"/>
    </source>
</evidence>
<evidence type="ECO:0000256" key="6">
    <source>
        <dbReference type="ARBA" id="ARBA00022801"/>
    </source>
</evidence>